<dbReference type="EMBL" id="FWZX01000023">
    <property type="protein sequence ID" value="SMF60958.1"/>
    <property type="molecule type" value="Genomic_DNA"/>
</dbReference>
<keyword evidence="4 5" id="KW-0472">Membrane</keyword>
<feature type="transmembrane region" description="Helical" evidence="5">
    <location>
        <begin position="109"/>
        <end position="128"/>
    </location>
</feature>
<protein>
    <submittedName>
        <fullName evidence="7">Cation:H+ antiporter</fullName>
    </submittedName>
</protein>
<dbReference type="NCBIfam" id="TIGR00367">
    <property type="entry name" value="calcium/sodium antiporter"/>
    <property type="match status" value="1"/>
</dbReference>
<keyword evidence="8" id="KW-1185">Reference proteome</keyword>
<evidence type="ECO:0000256" key="4">
    <source>
        <dbReference type="ARBA" id="ARBA00023136"/>
    </source>
</evidence>
<dbReference type="InterPro" id="IPR004481">
    <property type="entry name" value="K/Na/Ca-exchanger"/>
</dbReference>
<evidence type="ECO:0000259" key="6">
    <source>
        <dbReference type="Pfam" id="PF01699"/>
    </source>
</evidence>
<dbReference type="GO" id="GO:0005262">
    <property type="term" value="F:calcium channel activity"/>
    <property type="evidence" value="ECO:0007669"/>
    <property type="project" value="TreeGrafter"/>
</dbReference>
<reference evidence="7 8" key="1">
    <citation type="submission" date="2017-04" db="EMBL/GenBank/DDBJ databases">
        <authorList>
            <person name="Afonso C.L."/>
            <person name="Miller P.J."/>
            <person name="Scott M.A."/>
            <person name="Spackman E."/>
            <person name="Goraichik I."/>
            <person name="Dimitrov K.M."/>
            <person name="Suarez D.L."/>
            <person name="Swayne D.E."/>
        </authorList>
    </citation>
    <scope>NUCLEOTIDE SEQUENCE [LARGE SCALE GENOMIC DNA]</scope>
    <source>
        <strain evidence="7 8">USBA 355</strain>
    </source>
</reference>
<feature type="transmembrane region" description="Helical" evidence="5">
    <location>
        <begin position="240"/>
        <end position="262"/>
    </location>
</feature>
<dbReference type="PANTHER" id="PTHR10846">
    <property type="entry name" value="SODIUM/POTASSIUM/CALCIUM EXCHANGER"/>
    <property type="match status" value="1"/>
</dbReference>
<dbReference type="Pfam" id="PF01699">
    <property type="entry name" value="Na_Ca_ex"/>
    <property type="match status" value="2"/>
</dbReference>
<feature type="transmembrane region" description="Helical" evidence="5">
    <location>
        <begin position="6"/>
        <end position="24"/>
    </location>
</feature>
<feature type="domain" description="Sodium/calcium exchanger membrane region" evidence="6">
    <location>
        <begin position="176"/>
        <end position="316"/>
    </location>
</feature>
<dbReference type="RefSeq" id="WP_085125048.1">
    <property type="nucleotide sequence ID" value="NZ_FWZX01000023.1"/>
</dbReference>
<comment type="subcellular location">
    <subcellularLocation>
        <location evidence="1">Membrane</location>
        <topology evidence="1">Multi-pass membrane protein</topology>
    </subcellularLocation>
</comment>
<evidence type="ECO:0000313" key="7">
    <source>
        <dbReference type="EMBL" id="SMF60958.1"/>
    </source>
</evidence>
<dbReference type="InterPro" id="IPR004837">
    <property type="entry name" value="NaCa_Exmemb"/>
</dbReference>
<feature type="transmembrane region" description="Helical" evidence="5">
    <location>
        <begin position="274"/>
        <end position="290"/>
    </location>
</feature>
<accession>A0A1Y6CF31</accession>
<evidence type="ECO:0000256" key="3">
    <source>
        <dbReference type="ARBA" id="ARBA00022989"/>
    </source>
</evidence>
<organism evidence="7 8">
    <name type="scientific">Tistlia consotensis USBA 355</name>
    <dbReference type="NCBI Taxonomy" id="560819"/>
    <lineage>
        <taxon>Bacteria</taxon>
        <taxon>Pseudomonadati</taxon>
        <taxon>Pseudomonadota</taxon>
        <taxon>Alphaproteobacteria</taxon>
        <taxon>Rhodospirillales</taxon>
        <taxon>Rhodovibrionaceae</taxon>
        <taxon>Tistlia</taxon>
    </lineage>
</organism>
<feature type="domain" description="Sodium/calcium exchanger membrane region" evidence="6">
    <location>
        <begin position="6"/>
        <end position="145"/>
    </location>
</feature>
<feature type="transmembrane region" description="Helical" evidence="5">
    <location>
        <begin position="36"/>
        <end position="63"/>
    </location>
</feature>
<evidence type="ECO:0000313" key="8">
    <source>
        <dbReference type="Proteomes" id="UP000192917"/>
    </source>
</evidence>
<sequence length="329" mass="33655">MLWIAVLSALGGLLLLALGGELLVRGAVGLARRLGLSNLLIALTVVAFATSMPELVVTVAAALSDKPDLGLGNIVGSNITNSLLIVGAAGLIAALPPAAGLSRRDAPSLLGVTLLFLLLAFFTAPLAWPQGLLLLGLMGVYLVGCYRQECRVPDGDAVNEVAELSEEAPARLDAALGLTALGCAALAFGAQLLVDGSIDLARAAGISDAAIGLTLVAFGTSLPELATSITAALRRHPDVVLGNVIGSNLFNLLAIGGVLCLPGKVPIAAEFRRFDLWVLAGCTVVLVLLLRRGRPIGRVASLLLILAYAGFLWAQFGDEARLAAAVAGH</sequence>
<evidence type="ECO:0000256" key="5">
    <source>
        <dbReference type="SAM" id="Phobius"/>
    </source>
</evidence>
<dbReference type="Gene3D" id="1.20.1420.30">
    <property type="entry name" value="NCX, central ion-binding region"/>
    <property type="match status" value="1"/>
</dbReference>
<gene>
    <name evidence="7" type="ORF">SAMN05428998_123118</name>
</gene>
<proteinExistence type="predicted"/>
<dbReference type="STRING" id="560819.SAMN05428998_123118"/>
<dbReference type="Gene3D" id="6.10.280.80">
    <property type="entry name" value="NCX, peripheral helical region"/>
    <property type="match status" value="1"/>
</dbReference>
<keyword evidence="3 5" id="KW-1133">Transmembrane helix</keyword>
<feature type="transmembrane region" description="Helical" evidence="5">
    <location>
        <begin position="296"/>
        <end position="314"/>
    </location>
</feature>
<feature type="transmembrane region" description="Helical" evidence="5">
    <location>
        <begin position="174"/>
        <end position="193"/>
    </location>
</feature>
<dbReference type="GO" id="GO:0005886">
    <property type="term" value="C:plasma membrane"/>
    <property type="evidence" value="ECO:0007669"/>
    <property type="project" value="TreeGrafter"/>
</dbReference>
<feature type="transmembrane region" description="Helical" evidence="5">
    <location>
        <begin position="83"/>
        <end position="102"/>
    </location>
</feature>
<name>A0A1Y6CF31_9PROT</name>
<dbReference type="GO" id="GO:0006874">
    <property type="term" value="P:intracellular calcium ion homeostasis"/>
    <property type="evidence" value="ECO:0007669"/>
    <property type="project" value="TreeGrafter"/>
</dbReference>
<feature type="transmembrane region" description="Helical" evidence="5">
    <location>
        <begin position="200"/>
        <end position="220"/>
    </location>
</feature>
<keyword evidence="2 5" id="KW-0812">Transmembrane</keyword>
<dbReference type="AlphaFoldDB" id="A0A1Y6CF31"/>
<dbReference type="Proteomes" id="UP000192917">
    <property type="component" value="Unassembled WGS sequence"/>
</dbReference>
<dbReference type="InterPro" id="IPR044880">
    <property type="entry name" value="NCX_ion-bd_dom_sf"/>
</dbReference>
<evidence type="ECO:0000256" key="1">
    <source>
        <dbReference type="ARBA" id="ARBA00004141"/>
    </source>
</evidence>
<dbReference type="PANTHER" id="PTHR10846:SF8">
    <property type="entry name" value="INNER MEMBRANE PROTEIN YRBG"/>
    <property type="match status" value="1"/>
</dbReference>
<dbReference type="GO" id="GO:0008273">
    <property type="term" value="F:calcium, potassium:sodium antiporter activity"/>
    <property type="evidence" value="ECO:0007669"/>
    <property type="project" value="TreeGrafter"/>
</dbReference>
<evidence type="ECO:0000256" key="2">
    <source>
        <dbReference type="ARBA" id="ARBA00022692"/>
    </source>
</evidence>